<keyword evidence="2" id="KW-1185">Reference proteome</keyword>
<protein>
    <submittedName>
        <fullName evidence="1">Uncharacterized protein</fullName>
    </submittedName>
</protein>
<comment type="caution">
    <text evidence="1">The sequence shown here is derived from an EMBL/GenBank/DDBJ whole genome shotgun (WGS) entry which is preliminary data.</text>
</comment>
<dbReference type="AlphaFoldDB" id="A0A0C2I500"/>
<name>A0A0C2I500_THEKT</name>
<evidence type="ECO:0000313" key="2">
    <source>
        <dbReference type="Proteomes" id="UP000031668"/>
    </source>
</evidence>
<dbReference type="EMBL" id="JWZT01005751">
    <property type="protein sequence ID" value="KII60223.1"/>
    <property type="molecule type" value="Genomic_DNA"/>
</dbReference>
<organism evidence="1 2">
    <name type="scientific">Thelohanellus kitauei</name>
    <name type="common">Myxosporean</name>
    <dbReference type="NCBI Taxonomy" id="669202"/>
    <lineage>
        <taxon>Eukaryota</taxon>
        <taxon>Metazoa</taxon>
        <taxon>Cnidaria</taxon>
        <taxon>Myxozoa</taxon>
        <taxon>Myxosporea</taxon>
        <taxon>Bivalvulida</taxon>
        <taxon>Platysporina</taxon>
        <taxon>Myxobolidae</taxon>
        <taxon>Thelohanellus</taxon>
    </lineage>
</organism>
<reference evidence="1 2" key="1">
    <citation type="journal article" date="2014" name="Genome Biol. Evol.">
        <title>The genome of the myxosporean Thelohanellus kitauei shows adaptations to nutrient acquisition within its fish host.</title>
        <authorList>
            <person name="Yang Y."/>
            <person name="Xiong J."/>
            <person name="Zhou Z."/>
            <person name="Huo F."/>
            <person name="Miao W."/>
            <person name="Ran C."/>
            <person name="Liu Y."/>
            <person name="Zhang J."/>
            <person name="Feng J."/>
            <person name="Wang M."/>
            <person name="Wang M."/>
            <person name="Wang L."/>
            <person name="Yao B."/>
        </authorList>
    </citation>
    <scope>NUCLEOTIDE SEQUENCE [LARGE SCALE GENOMIC DNA]</scope>
    <source>
        <strain evidence="1">Wuqing</strain>
    </source>
</reference>
<accession>A0A0C2I500</accession>
<gene>
    <name evidence="1" type="ORF">RF11_13385</name>
</gene>
<dbReference type="Proteomes" id="UP000031668">
    <property type="component" value="Unassembled WGS sequence"/>
</dbReference>
<sequence length="159" mass="18233">MYDEDSRPTGVNDLIRRMRSACATVTGFLERNVFLIENYIVIFAFSGISLNSIYSENNFIVKDPQNFIQLDISAVVHCFLCWQSLPDIGLLGILCFYLNILFNEPGLSETDGDGRLADPLLTHRQKWYNNETGIIARWHSYKIGLYVDIFSNLQLKTVK</sequence>
<evidence type="ECO:0000313" key="1">
    <source>
        <dbReference type="EMBL" id="KII60223.1"/>
    </source>
</evidence>
<proteinExistence type="predicted"/>